<dbReference type="GO" id="GO:0006508">
    <property type="term" value="P:proteolysis"/>
    <property type="evidence" value="ECO:0007669"/>
    <property type="project" value="UniProtKB-KW"/>
</dbReference>
<keyword evidence="3" id="KW-0645">Protease</keyword>
<dbReference type="AlphaFoldDB" id="J2KQ11"/>
<reference evidence="3 4" key="1">
    <citation type="journal article" date="2012" name="J. Bacteriol.">
        <title>Twenty-one genome sequences from Pseudomonas species and 19 genome sequences from diverse bacteria isolated from the rhizosphere and endosphere of Populus deltoides.</title>
        <authorList>
            <person name="Brown S.D."/>
            <person name="Utturkar S.M."/>
            <person name="Klingeman D.M."/>
            <person name="Johnson C.M."/>
            <person name="Martin S.L."/>
            <person name="Land M.L."/>
            <person name="Lu T.Y."/>
            <person name="Schadt C.W."/>
            <person name="Doktycz M.J."/>
            <person name="Pelletier D.A."/>
        </authorList>
    </citation>
    <scope>NUCLEOTIDE SEQUENCE [LARGE SCALE GENOMIC DNA]</scope>
    <source>
        <strain evidence="3 4">CF314</strain>
    </source>
</reference>
<evidence type="ECO:0000313" key="4">
    <source>
        <dbReference type="Proteomes" id="UP000007509"/>
    </source>
</evidence>
<feature type="domain" description="Peptidase C1A papain C-terminal" evidence="2">
    <location>
        <begin position="75"/>
        <end position="283"/>
    </location>
</feature>
<dbReference type="Proteomes" id="UP000007509">
    <property type="component" value="Unassembled WGS sequence"/>
</dbReference>
<dbReference type="SUPFAM" id="SSF54001">
    <property type="entry name" value="Cysteine proteinases"/>
    <property type="match status" value="1"/>
</dbReference>
<dbReference type="InterPro" id="IPR000668">
    <property type="entry name" value="Peptidase_C1A_C"/>
</dbReference>
<dbReference type="Pfam" id="PF00112">
    <property type="entry name" value="Peptidase_C1"/>
    <property type="match status" value="1"/>
</dbReference>
<gene>
    <name evidence="3" type="ORF">PMI13_00620</name>
</gene>
<dbReference type="PATRIC" id="fig|1144316.3.peg.633"/>
<dbReference type="PANTHER" id="PTHR12411">
    <property type="entry name" value="CYSTEINE PROTEASE FAMILY C1-RELATED"/>
    <property type="match status" value="1"/>
</dbReference>
<evidence type="ECO:0000313" key="3">
    <source>
        <dbReference type="EMBL" id="EJL75143.1"/>
    </source>
</evidence>
<dbReference type="PROSITE" id="PS51257">
    <property type="entry name" value="PROKAR_LIPOPROTEIN"/>
    <property type="match status" value="1"/>
</dbReference>
<dbReference type="RefSeq" id="WP_007840540.1">
    <property type="nucleotide sequence ID" value="NZ_AKJY01000009.1"/>
</dbReference>
<dbReference type="OrthoDB" id="3648721at2"/>
<dbReference type="GO" id="GO:0008234">
    <property type="term" value="F:cysteine-type peptidase activity"/>
    <property type="evidence" value="ECO:0007669"/>
    <property type="project" value="InterPro"/>
</dbReference>
<proteinExistence type="inferred from homology"/>
<protein>
    <submittedName>
        <fullName evidence="3">Cysteine protease</fullName>
    </submittedName>
</protein>
<comment type="caution">
    <text evidence="3">The sequence shown here is derived from an EMBL/GenBank/DDBJ whole genome shotgun (WGS) entry which is preliminary data.</text>
</comment>
<sequence length="293" mass="32316">MRNLKIATFILGLVFLFSCEKEEDIIVQGPQQENQKNHAMGALFVDDATYQSFDKVDADALVLKYKGKNASAKLLPSSFFVSGQPTVGNQGNEGSCVAWATAYAGASILESNFKGITQSRSPEYVYNQIKQGSCSSGSYITDALDLIENQGVCSFSEMPYTDTECSTQPNSYQKNAASTHKFISWATVNKSKIDDVKKLLSLNLPIIIGITVDQEFNNLQNTGWILKKRSGSVLGGHAICVVGYDDAKQAFKVQNSWGTSWADNGYFWIDYTFFKKSVYFGGVVEEAYVAYVQ</sequence>
<dbReference type="Gene3D" id="3.90.70.10">
    <property type="entry name" value="Cysteine proteinases"/>
    <property type="match status" value="1"/>
</dbReference>
<dbReference type="InterPro" id="IPR038765">
    <property type="entry name" value="Papain-like_cys_pep_sf"/>
</dbReference>
<keyword evidence="3" id="KW-0378">Hydrolase</keyword>
<keyword evidence="4" id="KW-1185">Reference proteome</keyword>
<organism evidence="3 4">
    <name type="scientific">Chryseobacterium populi</name>
    <dbReference type="NCBI Taxonomy" id="1144316"/>
    <lineage>
        <taxon>Bacteria</taxon>
        <taxon>Pseudomonadati</taxon>
        <taxon>Bacteroidota</taxon>
        <taxon>Flavobacteriia</taxon>
        <taxon>Flavobacteriales</taxon>
        <taxon>Weeksellaceae</taxon>
        <taxon>Chryseobacterium group</taxon>
        <taxon>Chryseobacterium</taxon>
    </lineage>
</organism>
<dbReference type="EMBL" id="AKJY01000009">
    <property type="protein sequence ID" value="EJL75143.1"/>
    <property type="molecule type" value="Genomic_DNA"/>
</dbReference>
<evidence type="ECO:0000259" key="2">
    <source>
        <dbReference type="SMART" id="SM00645"/>
    </source>
</evidence>
<dbReference type="InterPro" id="IPR013128">
    <property type="entry name" value="Peptidase_C1A"/>
</dbReference>
<name>J2KQ11_9FLAO</name>
<comment type="similarity">
    <text evidence="1">Belongs to the peptidase C1 family.</text>
</comment>
<dbReference type="CDD" id="cd02619">
    <property type="entry name" value="Peptidase_C1"/>
    <property type="match status" value="1"/>
</dbReference>
<evidence type="ECO:0000256" key="1">
    <source>
        <dbReference type="ARBA" id="ARBA00008455"/>
    </source>
</evidence>
<dbReference type="PROSITE" id="PS00639">
    <property type="entry name" value="THIOL_PROTEASE_HIS"/>
    <property type="match status" value="1"/>
</dbReference>
<dbReference type="SMART" id="SM00645">
    <property type="entry name" value="Pept_C1"/>
    <property type="match status" value="1"/>
</dbReference>
<dbReference type="InterPro" id="IPR025660">
    <property type="entry name" value="Pept_his_AS"/>
</dbReference>
<accession>J2KQ11</accession>